<accession>A0A1Y1ID40</accession>
<dbReference type="Proteomes" id="UP000054558">
    <property type="component" value="Unassembled WGS sequence"/>
</dbReference>
<evidence type="ECO:0000259" key="1">
    <source>
        <dbReference type="PROSITE" id="PS50206"/>
    </source>
</evidence>
<dbReference type="OrthoDB" id="566238at2759"/>
<gene>
    <name evidence="2" type="ORF">KFL_003480030</name>
</gene>
<dbReference type="PANTHER" id="PTHR45431">
    <property type="entry name" value="RHODANESE-LIKE DOMAIN-CONTAINING PROTEIN 15, CHLOROPLASTIC"/>
    <property type="match status" value="1"/>
</dbReference>
<sequence length="152" mass="16331">MASSICAVSGKSLLTSFTGSAQRLRGDLSPFCLWPQVLNRANPQLQQDSRFASCITAYQRSDVRIRRPSAQVSARLYAAAASEAPGVRSVPVQVAKELVDAGHHYGCLSGKRSMLATTELLREEFTNVTDVGGGFQAWEKSGLPVMKSAQVA</sequence>
<proteinExistence type="predicted"/>
<dbReference type="PANTHER" id="PTHR45431:SF3">
    <property type="entry name" value="RHODANESE-LIKE DOMAIN-CONTAINING PROTEIN 15, CHLOROPLASTIC"/>
    <property type="match status" value="1"/>
</dbReference>
<reference evidence="2 3" key="1">
    <citation type="journal article" date="2014" name="Nat. Commun.">
        <title>Klebsormidium flaccidum genome reveals primary factors for plant terrestrial adaptation.</title>
        <authorList>
            <person name="Hori K."/>
            <person name="Maruyama F."/>
            <person name="Fujisawa T."/>
            <person name="Togashi T."/>
            <person name="Yamamoto N."/>
            <person name="Seo M."/>
            <person name="Sato S."/>
            <person name="Yamada T."/>
            <person name="Mori H."/>
            <person name="Tajima N."/>
            <person name="Moriyama T."/>
            <person name="Ikeuchi M."/>
            <person name="Watanabe M."/>
            <person name="Wada H."/>
            <person name="Kobayashi K."/>
            <person name="Saito M."/>
            <person name="Masuda T."/>
            <person name="Sasaki-Sekimoto Y."/>
            <person name="Mashiguchi K."/>
            <person name="Awai K."/>
            <person name="Shimojima M."/>
            <person name="Masuda S."/>
            <person name="Iwai M."/>
            <person name="Nobusawa T."/>
            <person name="Narise T."/>
            <person name="Kondo S."/>
            <person name="Saito H."/>
            <person name="Sato R."/>
            <person name="Murakawa M."/>
            <person name="Ihara Y."/>
            <person name="Oshima-Yamada Y."/>
            <person name="Ohtaka K."/>
            <person name="Satoh M."/>
            <person name="Sonobe K."/>
            <person name="Ishii M."/>
            <person name="Ohtani R."/>
            <person name="Kanamori-Sato M."/>
            <person name="Honoki R."/>
            <person name="Miyazaki D."/>
            <person name="Mochizuki H."/>
            <person name="Umetsu J."/>
            <person name="Higashi K."/>
            <person name="Shibata D."/>
            <person name="Kamiya Y."/>
            <person name="Sato N."/>
            <person name="Nakamura Y."/>
            <person name="Tabata S."/>
            <person name="Ida S."/>
            <person name="Kurokawa K."/>
            <person name="Ohta H."/>
        </authorList>
    </citation>
    <scope>NUCLEOTIDE SEQUENCE [LARGE SCALE GENOMIC DNA]</scope>
    <source>
        <strain evidence="2 3">NIES-2285</strain>
    </source>
</reference>
<dbReference type="InterPro" id="IPR036873">
    <property type="entry name" value="Rhodanese-like_dom_sf"/>
</dbReference>
<dbReference type="EMBL" id="DF237297">
    <property type="protein sequence ID" value="GAQ87359.1"/>
    <property type="molecule type" value="Genomic_DNA"/>
</dbReference>
<name>A0A1Y1ID40_KLENI</name>
<organism evidence="2 3">
    <name type="scientific">Klebsormidium nitens</name>
    <name type="common">Green alga</name>
    <name type="synonym">Ulothrix nitens</name>
    <dbReference type="NCBI Taxonomy" id="105231"/>
    <lineage>
        <taxon>Eukaryota</taxon>
        <taxon>Viridiplantae</taxon>
        <taxon>Streptophyta</taxon>
        <taxon>Klebsormidiophyceae</taxon>
        <taxon>Klebsormidiales</taxon>
        <taxon>Klebsormidiaceae</taxon>
        <taxon>Klebsormidium</taxon>
    </lineage>
</organism>
<dbReference type="Gene3D" id="3.40.250.10">
    <property type="entry name" value="Rhodanese-like domain"/>
    <property type="match status" value="1"/>
</dbReference>
<dbReference type="AlphaFoldDB" id="A0A1Y1ID40"/>
<dbReference type="InterPro" id="IPR001763">
    <property type="entry name" value="Rhodanese-like_dom"/>
</dbReference>
<keyword evidence="3" id="KW-1185">Reference proteome</keyword>
<dbReference type="SUPFAM" id="SSF52821">
    <property type="entry name" value="Rhodanese/Cell cycle control phosphatase"/>
    <property type="match status" value="1"/>
</dbReference>
<protein>
    <recommendedName>
        <fullName evidence="1">Rhodanese domain-containing protein</fullName>
    </recommendedName>
</protein>
<dbReference type="InterPro" id="IPR052367">
    <property type="entry name" value="Thiosulfate_ST/Rhodanese-like"/>
</dbReference>
<dbReference type="PROSITE" id="PS50206">
    <property type="entry name" value="RHODANESE_3"/>
    <property type="match status" value="1"/>
</dbReference>
<dbReference type="CDD" id="cd00158">
    <property type="entry name" value="RHOD"/>
    <property type="match status" value="1"/>
</dbReference>
<dbReference type="STRING" id="105231.A0A1Y1ID40"/>
<evidence type="ECO:0000313" key="2">
    <source>
        <dbReference type="EMBL" id="GAQ87359.1"/>
    </source>
</evidence>
<feature type="domain" description="Rhodanese" evidence="1">
    <location>
        <begin position="107"/>
        <end position="147"/>
    </location>
</feature>
<evidence type="ECO:0000313" key="3">
    <source>
        <dbReference type="Proteomes" id="UP000054558"/>
    </source>
</evidence>